<evidence type="ECO:0000313" key="5">
    <source>
        <dbReference type="EMBL" id="GEK19819.1"/>
    </source>
</evidence>
<dbReference type="RefSeq" id="WP_146925315.1">
    <property type="nucleotide sequence ID" value="NZ_BJUB01000001.1"/>
</dbReference>
<gene>
    <name evidence="5" type="ORF">CXY01_03390</name>
</gene>
<dbReference type="GO" id="GO:0003677">
    <property type="term" value="F:DNA binding"/>
    <property type="evidence" value="ECO:0007669"/>
    <property type="project" value="UniProtKB-KW"/>
</dbReference>
<evidence type="ECO:0000256" key="3">
    <source>
        <dbReference type="ARBA" id="ARBA00023163"/>
    </source>
</evidence>
<keyword evidence="6" id="KW-1185">Reference proteome</keyword>
<dbReference type="PRINTS" id="PR00038">
    <property type="entry name" value="HTHLUXR"/>
</dbReference>
<dbReference type="PANTHER" id="PTHR43214:SF24">
    <property type="entry name" value="TRANSCRIPTIONAL REGULATORY PROTEIN NARL-RELATED"/>
    <property type="match status" value="1"/>
</dbReference>
<dbReference type="PANTHER" id="PTHR43214">
    <property type="entry name" value="TWO-COMPONENT RESPONSE REGULATOR"/>
    <property type="match status" value="1"/>
</dbReference>
<organism evidence="5 6">
    <name type="scientific">Cellulomonas xylanilytica</name>
    <dbReference type="NCBI Taxonomy" id="233583"/>
    <lineage>
        <taxon>Bacteria</taxon>
        <taxon>Bacillati</taxon>
        <taxon>Actinomycetota</taxon>
        <taxon>Actinomycetes</taxon>
        <taxon>Micrococcales</taxon>
        <taxon>Cellulomonadaceae</taxon>
        <taxon>Cellulomonas</taxon>
    </lineage>
</organism>
<dbReference type="InterPro" id="IPR000792">
    <property type="entry name" value="Tscrpt_reg_LuxR_C"/>
</dbReference>
<dbReference type="EMBL" id="BJUB01000001">
    <property type="protein sequence ID" value="GEK19819.1"/>
    <property type="molecule type" value="Genomic_DNA"/>
</dbReference>
<evidence type="ECO:0000259" key="4">
    <source>
        <dbReference type="PROSITE" id="PS50043"/>
    </source>
</evidence>
<dbReference type="GO" id="GO:0006355">
    <property type="term" value="P:regulation of DNA-templated transcription"/>
    <property type="evidence" value="ECO:0007669"/>
    <property type="project" value="InterPro"/>
</dbReference>
<dbReference type="CDD" id="cd06170">
    <property type="entry name" value="LuxR_C_like"/>
    <property type="match status" value="1"/>
</dbReference>
<dbReference type="InterPro" id="IPR011006">
    <property type="entry name" value="CheY-like_superfamily"/>
</dbReference>
<dbReference type="SUPFAM" id="SSF46894">
    <property type="entry name" value="C-terminal effector domain of the bipartite response regulators"/>
    <property type="match status" value="1"/>
</dbReference>
<dbReference type="Proteomes" id="UP000321118">
    <property type="component" value="Unassembled WGS sequence"/>
</dbReference>
<dbReference type="AlphaFoldDB" id="A0A510UYX9"/>
<comment type="caution">
    <text evidence="5">The sequence shown here is derived from an EMBL/GenBank/DDBJ whole genome shotgun (WGS) entry which is preliminary data.</text>
</comment>
<dbReference type="Gene3D" id="3.40.50.2300">
    <property type="match status" value="1"/>
</dbReference>
<dbReference type="InterPro" id="IPR016032">
    <property type="entry name" value="Sig_transdc_resp-reg_C-effctor"/>
</dbReference>
<feature type="domain" description="HTH luxR-type" evidence="4">
    <location>
        <begin position="160"/>
        <end position="225"/>
    </location>
</feature>
<evidence type="ECO:0000256" key="2">
    <source>
        <dbReference type="ARBA" id="ARBA00023125"/>
    </source>
</evidence>
<evidence type="ECO:0000313" key="6">
    <source>
        <dbReference type="Proteomes" id="UP000321118"/>
    </source>
</evidence>
<dbReference type="OrthoDB" id="4309410at2"/>
<dbReference type="Pfam" id="PF00196">
    <property type="entry name" value="GerE"/>
    <property type="match status" value="1"/>
</dbReference>
<sequence length="227" mass="24029">MTTTTLRRPATTEIPAFTEPEPRVRLRIGVQGGDCLTRAGLRSMLGELHDLEAAGADGHVDIGLVVLDAVTPQGIAALHQLSAVPGVRVVVLLGEVSTEAVALAVQAGAVGLLRRREVTADSLGHLLRSVAAGEAVIPPDLLAALMPRQGAAGPTATAPRLLAMATLTDRERDVLRMLGDGSDTREIARAMSYSERTVKTIIQDITRRFGLRNRSHAVAYAVRQGLI</sequence>
<dbReference type="SUPFAM" id="SSF52172">
    <property type="entry name" value="CheY-like"/>
    <property type="match status" value="1"/>
</dbReference>
<keyword evidence="3" id="KW-0804">Transcription</keyword>
<evidence type="ECO:0000256" key="1">
    <source>
        <dbReference type="ARBA" id="ARBA00023015"/>
    </source>
</evidence>
<dbReference type="InterPro" id="IPR039420">
    <property type="entry name" value="WalR-like"/>
</dbReference>
<dbReference type="PROSITE" id="PS50043">
    <property type="entry name" value="HTH_LUXR_2"/>
    <property type="match status" value="1"/>
</dbReference>
<proteinExistence type="predicted"/>
<name>A0A510UYX9_9CELL</name>
<accession>A0A510UYX9</accession>
<keyword evidence="2" id="KW-0238">DNA-binding</keyword>
<reference evidence="5 6" key="1">
    <citation type="submission" date="2019-07" db="EMBL/GenBank/DDBJ databases">
        <title>Whole genome shotgun sequence of Cellulomonas xylanilytica NBRC 101102.</title>
        <authorList>
            <person name="Hosoyama A."/>
            <person name="Uohara A."/>
            <person name="Ohji S."/>
            <person name="Ichikawa N."/>
        </authorList>
    </citation>
    <scope>NUCLEOTIDE SEQUENCE [LARGE SCALE GENOMIC DNA]</scope>
    <source>
        <strain evidence="5 6">NBRC 101102</strain>
    </source>
</reference>
<keyword evidence="1" id="KW-0805">Transcription regulation</keyword>
<protein>
    <submittedName>
        <fullName evidence="5">Helix-turn-helix transcriptional regulator</fullName>
    </submittedName>
</protein>
<dbReference type="SMART" id="SM00421">
    <property type="entry name" value="HTH_LUXR"/>
    <property type="match status" value="1"/>
</dbReference>